<feature type="transmembrane region" description="Helical" evidence="6">
    <location>
        <begin position="296"/>
        <end position="314"/>
    </location>
</feature>
<name>A0A7C0ZE43_UNCW3</name>
<dbReference type="PANTHER" id="PTHR33529">
    <property type="entry name" value="SLR0882 PROTEIN-RELATED"/>
    <property type="match status" value="1"/>
</dbReference>
<keyword evidence="2" id="KW-1003">Cell membrane</keyword>
<organism evidence="7">
    <name type="scientific">candidate division WOR-3 bacterium</name>
    <dbReference type="NCBI Taxonomy" id="2052148"/>
    <lineage>
        <taxon>Bacteria</taxon>
        <taxon>Bacteria division WOR-3</taxon>
    </lineage>
</organism>
<evidence type="ECO:0000256" key="2">
    <source>
        <dbReference type="ARBA" id="ARBA00022475"/>
    </source>
</evidence>
<evidence type="ECO:0000313" key="7">
    <source>
        <dbReference type="EMBL" id="HDI83894.1"/>
    </source>
</evidence>
<dbReference type="GO" id="GO:0015920">
    <property type="term" value="P:lipopolysaccharide transport"/>
    <property type="evidence" value="ECO:0007669"/>
    <property type="project" value="TreeGrafter"/>
</dbReference>
<protein>
    <submittedName>
        <fullName evidence="7">YjgP/YjgQ family permease</fullName>
    </submittedName>
</protein>
<dbReference type="GO" id="GO:0043190">
    <property type="term" value="C:ATP-binding cassette (ABC) transporter complex"/>
    <property type="evidence" value="ECO:0007669"/>
    <property type="project" value="TreeGrafter"/>
</dbReference>
<keyword evidence="5 6" id="KW-0472">Membrane</keyword>
<dbReference type="AlphaFoldDB" id="A0A7C0ZE43"/>
<keyword evidence="4 6" id="KW-1133">Transmembrane helix</keyword>
<reference evidence="7" key="1">
    <citation type="journal article" date="2020" name="mSystems">
        <title>Genome- and Community-Level Interaction Insights into Carbon Utilization and Element Cycling Functions of Hydrothermarchaeota in Hydrothermal Sediment.</title>
        <authorList>
            <person name="Zhou Z."/>
            <person name="Liu Y."/>
            <person name="Xu W."/>
            <person name="Pan J."/>
            <person name="Luo Z.H."/>
            <person name="Li M."/>
        </authorList>
    </citation>
    <scope>NUCLEOTIDE SEQUENCE [LARGE SCALE GENOMIC DNA]</scope>
    <source>
        <strain evidence="7">HyVt-102</strain>
    </source>
</reference>
<dbReference type="PANTHER" id="PTHR33529:SF6">
    <property type="entry name" value="YJGP_YJGQ FAMILY PERMEASE"/>
    <property type="match status" value="1"/>
</dbReference>
<feature type="transmembrane region" description="Helical" evidence="6">
    <location>
        <begin position="68"/>
        <end position="93"/>
    </location>
</feature>
<sequence length="379" mass="43515">MPRKSMPDYSIRTHVCRIFDRYILKETLVPFFSGLFIFTFVLLMDNLFQLIDYLIGKKVGGYLVWQVFVYTLPFIFSLTIPMAVLVAMISAFGRLSGDSEIIAIRSFGINPLTLLKYPLIVSLFLFAGLSLFNGFVVPESNYRLKTALVKIARKRPSLNLQERVFNTIHDGYTLWAERIDHSKGELTGVQLKESLRGEPDRIIEAHQASMFMAGDTLILHFYDGEVHEIDRRDPSRYRVLSFSEYITKIPFPSERKGGKISRSRREMNLVELFKRVKKQKKKKMVWRYLLEIQKKFSIPLAGVLFVLVGAPIGIGMRRGGIGTGVTMSFFIFLFYYIIMIGGEELSERGMVSPYISVWLPNIFLIIIGVIAIRKGIYGR</sequence>
<feature type="transmembrane region" description="Helical" evidence="6">
    <location>
        <begin position="321"/>
        <end position="342"/>
    </location>
</feature>
<evidence type="ECO:0000256" key="6">
    <source>
        <dbReference type="SAM" id="Phobius"/>
    </source>
</evidence>
<keyword evidence="3 6" id="KW-0812">Transmembrane</keyword>
<dbReference type="Proteomes" id="UP000885847">
    <property type="component" value="Unassembled WGS sequence"/>
</dbReference>
<dbReference type="EMBL" id="DQWE01000412">
    <property type="protein sequence ID" value="HDI83894.1"/>
    <property type="molecule type" value="Genomic_DNA"/>
</dbReference>
<evidence type="ECO:0000256" key="3">
    <source>
        <dbReference type="ARBA" id="ARBA00022692"/>
    </source>
</evidence>
<feature type="transmembrane region" description="Helical" evidence="6">
    <location>
        <begin position="114"/>
        <end position="136"/>
    </location>
</feature>
<dbReference type="InterPro" id="IPR005495">
    <property type="entry name" value="LptG/LptF_permease"/>
</dbReference>
<feature type="transmembrane region" description="Helical" evidence="6">
    <location>
        <begin position="354"/>
        <end position="372"/>
    </location>
</feature>
<gene>
    <name evidence="7" type="ORF">ENF18_08920</name>
</gene>
<dbReference type="Pfam" id="PF03739">
    <property type="entry name" value="LptF_LptG"/>
    <property type="match status" value="1"/>
</dbReference>
<proteinExistence type="predicted"/>
<evidence type="ECO:0000256" key="5">
    <source>
        <dbReference type="ARBA" id="ARBA00023136"/>
    </source>
</evidence>
<evidence type="ECO:0000256" key="1">
    <source>
        <dbReference type="ARBA" id="ARBA00004651"/>
    </source>
</evidence>
<comment type="subcellular location">
    <subcellularLocation>
        <location evidence="1">Cell membrane</location>
        <topology evidence="1">Multi-pass membrane protein</topology>
    </subcellularLocation>
</comment>
<accession>A0A7C0ZE43</accession>
<comment type="caution">
    <text evidence="7">The sequence shown here is derived from an EMBL/GenBank/DDBJ whole genome shotgun (WGS) entry which is preliminary data.</text>
</comment>
<feature type="transmembrane region" description="Helical" evidence="6">
    <location>
        <begin position="27"/>
        <end position="48"/>
    </location>
</feature>
<evidence type="ECO:0000256" key="4">
    <source>
        <dbReference type="ARBA" id="ARBA00022989"/>
    </source>
</evidence>